<dbReference type="InterPro" id="IPR018629">
    <property type="entry name" value="XK-rel"/>
</dbReference>
<feature type="transmembrane region" description="Helical" evidence="7">
    <location>
        <begin position="303"/>
        <end position="320"/>
    </location>
</feature>
<protein>
    <recommendedName>
        <fullName evidence="7">XK-related protein</fullName>
    </recommendedName>
</protein>
<feature type="transmembrane region" description="Helical" evidence="7">
    <location>
        <begin position="272"/>
        <end position="291"/>
    </location>
</feature>
<keyword evidence="6 7" id="KW-0472">Membrane</keyword>
<dbReference type="Pfam" id="PF09815">
    <property type="entry name" value="XK-related"/>
    <property type="match status" value="1"/>
</dbReference>
<dbReference type="Proteomes" id="UP001458880">
    <property type="component" value="Unassembled WGS sequence"/>
</dbReference>
<reference evidence="9 10" key="1">
    <citation type="journal article" date="2024" name="BMC Genomics">
        <title>De novo assembly and annotation of Popillia japonica's genome with initial clues to its potential as an invasive pest.</title>
        <authorList>
            <person name="Cucini C."/>
            <person name="Boschi S."/>
            <person name="Funari R."/>
            <person name="Cardaioli E."/>
            <person name="Iannotti N."/>
            <person name="Marturano G."/>
            <person name="Paoli F."/>
            <person name="Bruttini M."/>
            <person name="Carapelli A."/>
            <person name="Frati F."/>
            <person name="Nardi F."/>
        </authorList>
    </citation>
    <scope>NUCLEOTIDE SEQUENCE [LARGE SCALE GENOMIC DNA]</scope>
    <source>
        <strain evidence="9">DMR45628</strain>
    </source>
</reference>
<keyword evidence="10" id="KW-1185">Reference proteome</keyword>
<comment type="caution">
    <text evidence="9">The sequence shown here is derived from an EMBL/GenBank/DDBJ whole genome shotgun (WGS) entry which is preliminary data.</text>
</comment>
<evidence type="ECO:0000256" key="3">
    <source>
        <dbReference type="ARBA" id="ARBA00022475"/>
    </source>
</evidence>
<feature type="compositionally biased region" description="Polar residues" evidence="8">
    <location>
        <begin position="111"/>
        <end position="120"/>
    </location>
</feature>
<feature type="transmembrane region" description="Helical" evidence="7">
    <location>
        <begin position="244"/>
        <end position="266"/>
    </location>
</feature>
<feature type="region of interest" description="Disordered" evidence="8">
    <location>
        <begin position="111"/>
        <end position="133"/>
    </location>
</feature>
<evidence type="ECO:0000256" key="6">
    <source>
        <dbReference type="ARBA" id="ARBA00023136"/>
    </source>
</evidence>
<comment type="similarity">
    <text evidence="2 7">Belongs to the XK family.</text>
</comment>
<dbReference type="PANTHER" id="PTHR16024:SF28">
    <property type="entry name" value="XK-RELATED PROTEIN"/>
    <property type="match status" value="1"/>
</dbReference>
<name>A0AAW1MLW2_POPJA</name>
<organism evidence="9 10">
    <name type="scientific">Popillia japonica</name>
    <name type="common">Japanese beetle</name>
    <dbReference type="NCBI Taxonomy" id="7064"/>
    <lineage>
        <taxon>Eukaryota</taxon>
        <taxon>Metazoa</taxon>
        <taxon>Ecdysozoa</taxon>
        <taxon>Arthropoda</taxon>
        <taxon>Hexapoda</taxon>
        <taxon>Insecta</taxon>
        <taxon>Pterygota</taxon>
        <taxon>Neoptera</taxon>
        <taxon>Endopterygota</taxon>
        <taxon>Coleoptera</taxon>
        <taxon>Polyphaga</taxon>
        <taxon>Scarabaeiformia</taxon>
        <taxon>Scarabaeidae</taxon>
        <taxon>Rutelinae</taxon>
        <taxon>Popillia</taxon>
    </lineage>
</organism>
<keyword evidence="5 7" id="KW-1133">Transmembrane helix</keyword>
<comment type="subcellular location">
    <subcellularLocation>
        <location evidence="1">Cell membrane</location>
        <topology evidence="1">Multi-pass membrane protein</topology>
    </subcellularLocation>
    <subcellularLocation>
        <location evidence="7">Membrane</location>
        <topology evidence="7">Multi-pass membrane protein</topology>
    </subcellularLocation>
</comment>
<keyword evidence="4 7" id="KW-0812">Transmembrane</keyword>
<feature type="compositionally biased region" description="Basic and acidic residues" evidence="8">
    <location>
        <begin position="124"/>
        <end position="133"/>
    </location>
</feature>
<gene>
    <name evidence="9" type="ORF">QE152_g5664</name>
</gene>
<sequence>MTEPMASTAQNDAQTSNEVDENDNSEDESRSCWQTVKRKFHFGWTYIKPPIAYIWDVIIDINRTVYYFLQMEYVIGGISAGVIIISILASMKYKWQMNMKEYRRVSLATEDSSTENQNLNGEVDSPHTSEREEPTFPQKILNSIVLVWYWRKLREAWASGDLKSKNDYMIDTSLLGILENFLENAPQLNITWFYVFWIHEEITFVPSIVMKSISLLLLTWSIPSYTKAVKRARGEDNLTNCNKLLLFLWNVLQIVPRFLIISLFAAQYPIPALIYLGCHTVIMIILLLLVVEENPNLYNTRCLQTLHCIVFGLMYIYTYIDIAEEKHKTKALHCIVFGLMEGALDSFDSSEAGSIEYAESEDSMLHFSEDEDSSVVQEKCSALATHQSLGHLTESNVGDYVAVIYDAKYYPGQITQIRKNGAVVSVMAPYGKHWKWPSLKDEILYTNDEIIMKLNERIKRGNRDIFDVPEFLDTQN</sequence>
<evidence type="ECO:0000256" key="1">
    <source>
        <dbReference type="ARBA" id="ARBA00004651"/>
    </source>
</evidence>
<feature type="transmembrane region" description="Helical" evidence="7">
    <location>
        <begin position="73"/>
        <end position="91"/>
    </location>
</feature>
<keyword evidence="3" id="KW-1003">Cell membrane</keyword>
<evidence type="ECO:0000313" key="9">
    <source>
        <dbReference type="EMBL" id="KAK9746964.1"/>
    </source>
</evidence>
<evidence type="ECO:0000256" key="8">
    <source>
        <dbReference type="SAM" id="MobiDB-lite"/>
    </source>
</evidence>
<proteinExistence type="inferred from homology"/>
<evidence type="ECO:0000256" key="2">
    <source>
        <dbReference type="ARBA" id="ARBA00008789"/>
    </source>
</evidence>
<dbReference type="PANTHER" id="PTHR16024">
    <property type="entry name" value="XK-RELATED PROTEIN"/>
    <property type="match status" value="1"/>
</dbReference>
<evidence type="ECO:0000256" key="5">
    <source>
        <dbReference type="ARBA" id="ARBA00022989"/>
    </source>
</evidence>
<dbReference type="GO" id="GO:0005886">
    <property type="term" value="C:plasma membrane"/>
    <property type="evidence" value="ECO:0007669"/>
    <property type="project" value="UniProtKB-SubCell"/>
</dbReference>
<evidence type="ECO:0000256" key="7">
    <source>
        <dbReference type="RuleBase" id="RU910716"/>
    </source>
</evidence>
<feature type="compositionally biased region" description="Polar residues" evidence="8">
    <location>
        <begin position="1"/>
        <end position="15"/>
    </location>
</feature>
<accession>A0AAW1MLW2</accession>
<evidence type="ECO:0000313" key="10">
    <source>
        <dbReference type="Proteomes" id="UP001458880"/>
    </source>
</evidence>
<dbReference type="InterPro" id="IPR050895">
    <property type="entry name" value="XK-related_scramblase"/>
</dbReference>
<feature type="region of interest" description="Disordered" evidence="8">
    <location>
        <begin position="1"/>
        <end position="30"/>
    </location>
</feature>
<dbReference type="AlphaFoldDB" id="A0AAW1MLW2"/>
<dbReference type="EMBL" id="JASPKY010000035">
    <property type="protein sequence ID" value="KAK9746964.1"/>
    <property type="molecule type" value="Genomic_DNA"/>
</dbReference>
<evidence type="ECO:0000256" key="4">
    <source>
        <dbReference type="ARBA" id="ARBA00022692"/>
    </source>
</evidence>